<feature type="compositionally biased region" description="Polar residues" evidence="1">
    <location>
        <begin position="620"/>
        <end position="634"/>
    </location>
</feature>
<feature type="compositionally biased region" description="Polar residues" evidence="1">
    <location>
        <begin position="99"/>
        <end position="120"/>
    </location>
</feature>
<dbReference type="ExpressionAtlas" id="A5AYM7">
    <property type="expression patterns" value="baseline and differential"/>
</dbReference>
<gene>
    <name evidence="2" type="ORF">VITISV_008520</name>
</gene>
<evidence type="ECO:0000313" key="2">
    <source>
        <dbReference type="EMBL" id="CAN80575.1"/>
    </source>
</evidence>
<evidence type="ECO:0000256" key="1">
    <source>
        <dbReference type="SAM" id="MobiDB-lite"/>
    </source>
</evidence>
<feature type="region of interest" description="Disordered" evidence="1">
    <location>
        <begin position="375"/>
        <end position="410"/>
    </location>
</feature>
<protein>
    <submittedName>
        <fullName evidence="2">Uncharacterized protein</fullName>
    </submittedName>
</protein>
<dbReference type="EMBL" id="AM440382">
    <property type="protein sequence ID" value="CAN80575.1"/>
    <property type="molecule type" value="Genomic_DNA"/>
</dbReference>
<dbReference type="AlphaFoldDB" id="A5AYM7"/>
<proteinExistence type="predicted"/>
<accession>A5AYM7</accession>
<feature type="compositionally biased region" description="Polar residues" evidence="1">
    <location>
        <begin position="380"/>
        <end position="401"/>
    </location>
</feature>
<feature type="region of interest" description="Disordered" evidence="1">
    <location>
        <begin position="620"/>
        <end position="647"/>
    </location>
</feature>
<reference evidence="2" key="1">
    <citation type="journal article" date="2007" name="PLoS ONE">
        <title>The first genome sequence of an elite grapevine cultivar (Pinot noir Vitis vinifera L.): coping with a highly heterozygous genome.</title>
        <authorList>
            <person name="Velasco R."/>
            <person name="Zharkikh A."/>
            <person name="Troggio M."/>
            <person name="Cartwright D.A."/>
            <person name="Cestaro A."/>
            <person name="Pruss D."/>
            <person name="Pindo M."/>
            <person name="FitzGerald L.M."/>
            <person name="Vezzulli S."/>
            <person name="Reid J."/>
            <person name="Malacarne G."/>
            <person name="Iliev D."/>
            <person name="Coppola G."/>
            <person name="Wardell B."/>
            <person name="Micheletti D."/>
            <person name="Macalma T."/>
            <person name="Facci M."/>
            <person name="Mitchell J.T."/>
            <person name="Perazzolli M."/>
            <person name="Eldredge G."/>
            <person name="Gatto P."/>
            <person name="Oyzerski R."/>
            <person name="Moretto M."/>
            <person name="Gutin N."/>
            <person name="Stefanini M."/>
            <person name="Chen Y."/>
            <person name="Segala C."/>
            <person name="Davenport C."/>
            <person name="Dematte L."/>
            <person name="Mraz A."/>
            <person name="Battilana J."/>
            <person name="Stormo K."/>
            <person name="Costa F."/>
            <person name="Tao Q."/>
            <person name="Si-Ammour A."/>
            <person name="Harkins T."/>
            <person name="Lackey A."/>
            <person name="Perbost C."/>
            <person name="Taillon B."/>
            <person name="Stella A."/>
            <person name="Solovyev V."/>
            <person name="Fawcett J.A."/>
            <person name="Sterck L."/>
            <person name="Vandepoele K."/>
            <person name="Grando S.M."/>
            <person name="Toppo S."/>
            <person name="Moser C."/>
            <person name="Lanchbury J."/>
            <person name="Bogden R."/>
            <person name="Skolnick M."/>
            <person name="Sgaramella V."/>
            <person name="Bhatnagar S.K."/>
            <person name="Fontana P."/>
            <person name="Gutin A."/>
            <person name="Van de Peer Y."/>
            <person name="Salamini F."/>
            <person name="Viola R."/>
        </authorList>
    </citation>
    <scope>NUCLEOTIDE SEQUENCE</scope>
</reference>
<feature type="region of interest" description="Disordered" evidence="1">
    <location>
        <begin position="99"/>
        <end position="122"/>
    </location>
</feature>
<organism evidence="2">
    <name type="scientific">Vitis vinifera</name>
    <name type="common">Grape</name>
    <dbReference type="NCBI Taxonomy" id="29760"/>
    <lineage>
        <taxon>Eukaryota</taxon>
        <taxon>Viridiplantae</taxon>
        <taxon>Streptophyta</taxon>
        <taxon>Embryophyta</taxon>
        <taxon>Tracheophyta</taxon>
        <taxon>Spermatophyta</taxon>
        <taxon>Magnoliopsida</taxon>
        <taxon>eudicotyledons</taxon>
        <taxon>Gunneridae</taxon>
        <taxon>Pentapetalae</taxon>
        <taxon>rosids</taxon>
        <taxon>Vitales</taxon>
        <taxon>Vitaceae</taxon>
        <taxon>Viteae</taxon>
        <taxon>Vitis</taxon>
    </lineage>
</organism>
<sequence length="664" mass="72447">MLEKEEEKKLGLPLDDYVELMLDVCPEYFNSHDREFRVASQLGCDDLDAMITECRLLSLDSRLIIELIWSRKMKYCTAHGKLLDEDKWHNFDDGYNKTSISTSHAPQQPSPQATSTTSFPSALPNELQAPEIQASLFVSLTNALERIAPAPWLIACDPTPSLEQFSTSSDTMSLFAKATLPSYSVPVNSNIINMPSFPSSYQDVNTIEAPITGKIVFDLVSVPPIHPLHHSASTIGGSTSGLLLTLPPTLLTPDQLAQPMSSMLSSSPKVYPGQMDKVALTSTSPNTLSTMSTPAFQAPLLPLTASAQQSQKFKRDEVWGYLVKTHLIPFEIPAYVSENIPESVHLNNGPTRQFITSEIEKHFISQLRSIAPANTHAERQTQSSGLQHNQQSDAPMSNDSQPAEGGYNTGSKEVADLKEQQNAFEISQEHIKIAALLEDYIALNPAKHFTFVSHSAGEASCTSSRKDLNVMLLAMNCGKSLKEVSMVEPELDGTSCDHIKPGTEFSNAVDNETDLGGKLSDASHLENDDFFRVSVQAQSHPVDESYGGNPNFLFDVLQLMSNAPDLALEKESSDNFVNGVLQTECGNDYSIETLSHGKIDSPKPLTLSAEDQLLGSTLSGSLHNCSPTSSTADGQKNAKSRGPDWNPNLKFRSTGNLLGCPCRL</sequence>
<name>A5AYM7_VITVI</name>